<dbReference type="KEGG" id="ece:Z5324"/>
<name>A0A0H3JQW2_ECO57</name>
<dbReference type="AntiFam" id="ANF00073">
    <property type="entry name" value="Shadow ORF"/>
</dbReference>
<evidence type="ECO:0000313" key="1">
    <source>
        <dbReference type="EMBL" id="AAG59000.1"/>
    </source>
</evidence>
<dbReference type="Proteomes" id="UP000002519">
    <property type="component" value="Chromosome"/>
</dbReference>
<dbReference type="PIR" id="B91221">
    <property type="entry name" value="B91221"/>
</dbReference>
<protein>
    <submittedName>
        <fullName evidence="1">Uncharacterized protein</fullName>
    </submittedName>
</protein>
<dbReference type="OMA" id="QAMEFTV"/>
<accession>A0A0H3JQW2</accession>
<gene>
    <name evidence="1" type="ordered locus">Z5324</name>
</gene>
<dbReference type="InterPro" id="IPR016498">
    <property type="entry name" value="YzcX"/>
</dbReference>
<proteinExistence type="predicted"/>
<dbReference type="EMBL" id="AE005174">
    <property type="protein sequence ID" value="AAG59000.1"/>
    <property type="molecule type" value="Genomic_DNA"/>
</dbReference>
<organism evidence="1 2">
    <name type="scientific">Escherichia coli O157:H7</name>
    <dbReference type="NCBI Taxonomy" id="83334"/>
    <lineage>
        <taxon>Bacteria</taxon>
        <taxon>Pseudomonadati</taxon>
        <taxon>Pseudomonadota</taxon>
        <taxon>Gammaproteobacteria</taxon>
        <taxon>Enterobacterales</taxon>
        <taxon>Enterobacteriaceae</taxon>
        <taxon>Escherichia</taxon>
    </lineage>
</organism>
<evidence type="ECO:0000313" key="2">
    <source>
        <dbReference type="Proteomes" id="UP000002519"/>
    </source>
</evidence>
<dbReference type="AlphaFoldDB" id="A0A0H3JQW2"/>
<reference evidence="1 2" key="1">
    <citation type="journal article" date="2001" name="Nature">
        <title>Genome sequence of enterohaemorrhagic Escherichia coli O157:H7.</title>
        <authorList>
            <person name="Perna N.T."/>
            <person name="Plunkett G.III."/>
            <person name="Burland V."/>
            <person name="Mau B."/>
            <person name="Glasner J.D."/>
            <person name="Rose D.J."/>
            <person name="Mayhew G.F."/>
            <person name="Evans P.S."/>
            <person name="Gregor J."/>
            <person name="Kirkpatrick H.A."/>
            <person name="Posfai G."/>
            <person name="Hackett J."/>
            <person name="Klink S."/>
            <person name="Boutin A."/>
            <person name="Shao Y."/>
            <person name="Miller L."/>
            <person name="Grotbeck E.J."/>
            <person name="Davis N.W."/>
            <person name="Lim A."/>
            <person name="Dimalanta E."/>
            <person name="Potamousis K."/>
            <person name="Apodaca J."/>
            <person name="Anantharaman T.S."/>
            <person name="Lin J."/>
            <person name="Yen G."/>
            <person name="Schwartz D.C."/>
            <person name="Welch R.A."/>
            <person name="Blattner F.R."/>
        </authorList>
    </citation>
    <scope>NUCLEOTIDE SEQUENCE [LARGE SCALE GENOMIC DNA]</scope>
    <source>
        <strain evidence="2">O157:H7 / EDL933 / ATCC 700927 / EHEC</strain>
    </source>
</reference>
<dbReference type="PIR" id="D86067">
    <property type="entry name" value="D86067"/>
</dbReference>
<dbReference type="PATRIC" id="fig|386585.9.peg.4944"/>
<dbReference type="PIRSF" id="PIRSF006864">
    <property type="entry name" value="UCP006864"/>
    <property type="match status" value="1"/>
</dbReference>
<sequence>MVAALFGCQPYLVQRFLAVDNDFAAILKGNGQHAAVDFAVDIAVAIPVVQTLFNGQPQLISQAMKFTVVHCCILFLSDGGSIAAWGQGFKVCTSAAALRHDSSVTGIMMSLCSERFVSSLGRSYTTPFPVSGKHYDQVYRASILTLTELKKPTNKPHCDSA</sequence>